<protein>
    <recommendedName>
        <fullName evidence="1">VOC domain-containing protein</fullName>
    </recommendedName>
</protein>
<dbReference type="Pfam" id="PF00903">
    <property type="entry name" value="Glyoxalase"/>
    <property type="match status" value="1"/>
</dbReference>
<dbReference type="RefSeq" id="WP_173161056.1">
    <property type="nucleotide sequence ID" value="NZ_AP022871.1"/>
</dbReference>
<organism evidence="2 3">
    <name type="scientific">Phytohabitans suffuscus</name>
    <dbReference type="NCBI Taxonomy" id="624315"/>
    <lineage>
        <taxon>Bacteria</taxon>
        <taxon>Bacillati</taxon>
        <taxon>Actinomycetota</taxon>
        <taxon>Actinomycetes</taxon>
        <taxon>Micromonosporales</taxon>
        <taxon>Micromonosporaceae</taxon>
    </lineage>
</organism>
<evidence type="ECO:0000313" key="3">
    <source>
        <dbReference type="Proteomes" id="UP000503011"/>
    </source>
</evidence>
<dbReference type="KEGG" id="psuu:Psuf_065220"/>
<evidence type="ECO:0000313" key="2">
    <source>
        <dbReference type="EMBL" id="BCB89209.1"/>
    </source>
</evidence>
<accession>A0A6F8YT19</accession>
<keyword evidence="3" id="KW-1185">Reference proteome</keyword>
<sequence>MSETQSVLTSALRDGYPKPQFHHVGIQTNDLENSVRWYEDFLGCERAWTLDRFSELTQSRLPGIRALTEMVFGDVRIHLFERPGRTSDPAESAVQFQHFCFCVIAVDELVTLRRRWTDLYESGRYTFALDELPTDIVSDTDGVQSFYAYDVNGLEFEFTYLPSGMS</sequence>
<proteinExistence type="predicted"/>
<dbReference type="Gene3D" id="3.10.180.10">
    <property type="entry name" value="2,3-Dihydroxybiphenyl 1,2-Dioxygenase, domain 1"/>
    <property type="match status" value="1"/>
</dbReference>
<dbReference type="InterPro" id="IPR029068">
    <property type="entry name" value="Glyas_Bleomycin-R_OHBP_Dase"/>
</dbReference>
<dbReference type="EMBL" id="AP022871">
    <property type="protein sequence ID" value="BCB89209.1"/>
    <property type="molecule type" value="Genomic_DNA"/>
</dbReference>
<dbReference type="InterPro" id="IPR037523">
    <property type="entry name" value="VOC_core"/>
</dbReference>
<reference evidence="2 3" key="2">
    <citation type="submission" date="2020-03" db="EMBL/GenBank/DDBJ databases">
        <authorList>
            <person name="Ichikawa N."/>
            <person name="Kimura A."/>
            <person name="Kitahashi Y."/>
            <person name="Uohara A."/>
        </authorList>
    </citation>
    <scope>NUCLEOTIDE SEQUENCE [LARGE SCALE GENOMIC DNA]</scope>
    <source>
        <strain evidence="2 3">NBRC 105367</strain>
    </source>
</reference>
<dbReference type="Proteomes" id="UP000503011">
    <property type="component" value="Chromosome"/>
</dbReference>
<dbReference type="InterPro" id="IPR004360">
    <property type="entry name" value="Glyas_Fos-R_dOase_dom"/>
</dbReference>
<name>A0A6F8YT19_9ACTN</name>
<dbReference type="CDD" id="cd06587">
    <property type="entry name" value="VOC"/>
    <property type="match status" value="1"/>
</dbReference>
<evidence type="ECO:0000259" key="1">
    <source>
        <dbReference type="PROSITE" id="PS51819"/>
    </source>
</evidence>
<feature type="domain" description="VOC" evidence="1">
    <location>
        <begin position="20"/>
        <end position="161"/>
    </location>
</feature>
<reference evidence="2 3" key="1">
    <citation type="submission" date="2020-03" db="EMBL/GenBank/DDBJ databases">
        <title>Whole genome shotgun sequence of Phytohabitans suffuscus NBRC 105367.</title>
        <authorList>
            <person name="Komaki H."/>
            <person name="Tamura T."/>
        </authorList>
    </citation>
    <scope>NUCLEOTIDE SEQUENCE [LARGE SCALE GENOMIC DNA]</scope>
    <source>
        <strain evidence="2 3">NBRC 105367</strain>
    </source>
</reference>
<dbReference type="SUPFAM" id="SSF54593">
    <property type="entry name" value="Glyoxalase/Bleomycin resistance protein/Dihydroxybiphenyl dioxygenase"/>
    <property type="match status" value="1"/>
</dbReference>
<dbReference type="PROSITE" id="PS51819">
    <property type="entry name" value="VOC"/>
    <property type="match status" value="1"/>
</dbReference>
<gene>
    <name evidence="2" type="ORF">Psuf_065220</name>
</gene>
<dbReference type="AlphaFoldDB" id="A0A6F8YT19"/>